<evidence type="ECO:0000313" key="2">
    <source>
        <dbReference type="Proteomes" id="UP000251889"/>
    </source>
</evidence>
<organism evidence="1 2">
    <name type="scientific">Pseudochryseolinea flava</name>
    <dbReference type="NCBI Taxonomy" id="2059302"/>
    <lineage>
        <taxon>Bacteria</taxon>
        <taxon>Pseudomonadati</taxon>
        <taxon>Bacteroidota</taxon>
        <taxon>Cytophagia</taxon>
        <taxon>Cytophagales</taxon>
        <taxon>Fulvivirgaceae</taxon>
        <taxon>Pseudochryseolinea</taxon>
    </lineage>
</organism>
<gene>
    <name evidence="1" type="ORF">DQQ10_20415</name>
</gene>
<accession>A0A364XXX1</accession>
<dbReference type="AlphaFoldDB" id="A0A364XXX1"/>
<proteinExistence type="predicted"/>
<dbReference type="Proteomes" id="UP000251889">
    <property type="component" value="Unassembled WGS sequence"/>
</dbReference>
<reference evidence="1 2" key="1">
    <citation type="submission" date="2018-06" db="EMBL/GenBank/DDBJ databases">
        <title>Chryseolinea flavus sp. nov., a member of the phylum Bacteroidetes isolated from soil.</title>
        <authorList>
            <person name="Li Y."/>
            <person name="Wang J."/>
        </authorList>
    </citation>
    <scope>NUCLEOTIDE SEQUENCE [LARGE SCALE GENOMIC DNA]</scope>
    <source>
        <strain evidence="1 2">SDU1-6</strain>
    </source>
</reference>
<comment type="caution">
    <text evidence="1">The sequence shown here is derived from an EMBL/GenBank/DDBJ whole genome shotgun (WGS) entry which is preliminary data.</text>
</comment>
<dbReference type="EMBL" id="QMFY01000012">
    <property type="protein sequence ID" value="RAV99260.1"/>
    <property type="molecule type" value="Genomic_DNA"/>
</dbReference>
<sequence length="87" mass="10333">MFEGHLLFSNNQKKSLGMRPRLSISLFVFFLSSYKHHLVPGNNYALHILAKRRHCGEMEHWRIHNETKVNGFFLKFLQSTKEKCDLE</sequence>
<keyword evidence="2" id="KW-1185">Reference proteome</keyword>
<evidence type="ECO:0000313" key="1">
    <source>
        <dbReference type="EMBL" id="RAV99260.1"/>
    </source>
</evidence>
<name>A0A364XXX1_9BACT</name>
<protein>
    <submittedName>
        <fullName evidence="1">Uncharacterized protein</fullName>
    </submittedName>
</protein>